<dbReference type="Pfam" id="PF00990">
    <property type="entry name" value="GGDEF"/>
    <property type="match status" value="1"/>
</dbReference>
<protein>
    <submittedName>
        <fullName evidence="3">GGDEF domain-containing protein</fullName>
    </submittedName>
</protein>
<name>A0A6L5YSA3_9FIRM</name>
<dbReference type="PROSITE" id="PS50887">
    <property type="entry name" value="GGDEF"/>
    <property type="match status" value="1"/>
</dbReference>
<dbReference type="EMBL" id="VUNI01000017">
    <property type="protein sequence ID" value="MST75354.1"/>
    <property type="molecule type" value="Genomic_DNA"/>
</dbReference>
<feature type="transmembrane region" description="Helical" evidence="1">
    <location>
        <begin position="7"/>
        <end position="29"/>
    </location>
</feature>
<feature type="transmembrane region" description="Helical" evidence="1">
    <location>
        <begin position="203"/>
        <end position="222"/>
    </location>
</feature>
<dbReference type="PANTHER" id="PTHR45138:SF9">
    <property type="entry name" value="DIGUANYLATE CYCLASE DGCM-RELATED"/>
    <property type="match status" value="1"/>
</dbReference>
<dbReference type="PANTHER" id="PTHR45138">
    <property type="entry name" value="REGULATORY COMPONENTS OF SENSORY TRANSDUCTION SYSTEM"/>
    <property type="match status" value="1"/>
</dbReference>
<dbReference type="NCBIfam" id="TIGR00254">
    <property type="entry name" value="GGDEF"/>
    <property type="match status" value="1"/>
</dbReference>
<keyword evidence="4" id="KW-1185">Reference proteome</keyword>
<dbReference type="SMART" id="SM00267">
    <property type="entry name" value="GGDEF"/>
    <property type="match status" value="1"/>
</dbReference>
<evidence type="ECO:0000256" key="1">
    <source>
        <dbReference type="SAM" id="Phobius"/>
    </source>
</evidence>
<dbReference type="SUPFAM" id="SSF55073">
    <property type="entry name" value="Nucleotide cyclase"/>
    <property type="match status" value="1"/>
</dbReference>
<feature type="transmembrane region" description="Helical" evidence="1">
    <location>
        <begin position="299"/>
        <end position="319"/>
    </location>
</feature>
<gene>
    <name evidence="3" type="ORF">FYJ75_10030</name>
</gene>
<dbReference type="Gene3D" id="3.30.70.270">
    <property type="match status" value="1"/>
</dbReference>
<comment type="caution">
    <text evidence="3">The sequence shown here is derived from an EMBL/GenBank/DDBJ whole genome shotgun (WGS) entry which is preliminary data.</text>
</comment>
<dbReference type="InterPro" id="IPR029787">
    <property type="entry name" value="Nucleotide_cyclase"/>
</dbReference>
<sequence>MEKNRHIVVKMVLFFLILFGIGVLLQLHINRISAKREVNLDDSWQISIDGTQYDDVRLSEFHMPATKRGTEVILKRILPEEYYSQTSLRMLIRYCAVQISIDHNMIFEKGMEAYSKNDILGSGYIWASLPEGYEGKEIEIRLLTGEKNSFSSVNSIMLVDSTYGIRWLVLNNITTIAIAVFLMILGLLLLVSTGIIAGGDKRFHLLLYIGLFSLTIACWMIYNSRLIEVISNCFTVNVRIEYVSMYLAAIFLVMFIAEFMKKPAQKRWLHCEALFFVFLLLVLGYLNESNIIHYCKTGFIFQLSVFAAIIPVIVELIVMVRRLHLKAERSVLLGIVFFVTAVILELVRYRYNKICIPEYQLTQSFVPIGTLMFILLMLEAFCVIMMQRAVEDIEREKLYEMAYRDALTDLKNRAWCEKIMQEYQNSHKPVSIINIDLNYFKHVNDTYGHAKGDELLIDFAEILKEAFPQPACVGRMGGDEFIVILDYEIEEELEAKIQNLKKVVTERNQKSAEDKQISFAFGYASNENDKTLSVWKVYEAADHKMYEYKQKYKLTR</sequence>
<reference evidence="3 4" key="1">
    <citation type="submission" date="2019-08" db="EMBL/GenBank/DDBJ databases">
        <title>In-depth cultivation of the pig gut microbiome towards novel bacterial diversity and tailored functional studies.</title>
        <authorList>
            <person name="Wylensek D."/>
            <person name="Hitch T.C.A."/>
            <person name="Clavel T."/>
        </authorList>
    </citation>
    <scope>NUCLEOTIDE SEQUENCE [LARGE SCALE GENOMIC DNA]</scope>
    <source>
        <strain evidence="3 4">MUC/MUC-530-WT-4D</strain>
    </source>
</reference>
<feature type="domain" description="GGDEF" evidence="2">
    <location>
        <begin position="428"/>
        <end position="556"/>
    </location>
</feature>
<dbReference type="InterPro" id="IPR043128">
    <property type="entry name" value="Rev_trsase/Diguanyl_cyclase"/>
</dbReference>
<keyword evidence="1" id="KW-0472">Membrane</keyword>
<evidence type="ECO:0000259" key="2">
    <source>
        <dbReference type="PROSITE" id="PS50887"/>
    </source>
</evidence>
<dbReference type="RefSeq" id="WP_154430317.1">
    <property type="nucleotide sequence ID" value="NZ_VUNI01000017.1"/>
</dbReference>
<dbReference type="InterPro" id="IPR000160">
    <property type="entry name" value="GGDEF_dom"/>
</dbReference>
<dbReference type="Proteomes" id="UP000474024">
    <property type="component" value="Unassembled WGS sequence"/>
</dbReference>
<keyword evidence="1" id="KW-0812">Transmembrane</keyword>
<feature type="transmembrane region" description="Helical" evidence="1">
    <location>
        <begin position="363"/>
        <end position="386"/>
    </location>
</feature>
<evidence type="ECO:0000313" key="4">
    <source>
        <dbReference type="Proteomes" id="UP000474024"/>
    </source>
</evidence>
<dbReference type="InterPro" id="IPR050469">
    <property type="entry name" value="Diguanylate_Cyclase"/>
</dbReference>
<dbReference type="AlphaFoldDB" id="A0A6L5YSA3"/>
<feature type="transmembrane region" description="Helical" evidence="1">
    <location>
        <begin position="242"/>
        <end position="260"/>
    </location>
</feature>
<dbReference type="GO" id="GO:0052621">
    <property type="term" value="F:diguanylate cyclase activity"/>
    <property type="evidence" value="ECO:0007669"/>
    <property type="project" value="TreeGrafter"/>
</dbReference>
<evidence type="ECO:0000313" key="3">
    <source>
        <dbReference type="EMBL" id="MST75354.1"/>
    </source>
</evidence>
<feature type="transmembrane region" description="Helical" evidence="1">
    <location>
        <begin position="167"/>
        <end position="191"/>
    </location>
</feature>
<accession>A0A6L5YSA3</accession>
<keyword evidence="1" id="KW-1133">Transmembrane helix</keyword>
<feature type="transmembrane region" description="Helical" evidence="1">
    <location>
        <begin position="267"/>
        <end position="287"/>
    </location>
</feature>
<proteinExistence type="predicted"/>
<organism evidence="3 4">
    <name type="scientific">Roseburia porci</name>
    <dbReference type="NCBI Taxonomy" id="2605790"/>
    <lineage>
        <taxon>Bacteria</taxon>
        <taxon>Bacillati</taxon>
        <taxon>Bacillota</taxon>
        <taxon>Clostridia</taxon>
        <taxon>Lachnospirales</taxon>
        <taxon>Lachnospiraceae</taxon>
        <taxon>Roseburia</taxon>
    </lineage>
</organism>
<feature type="transmembrane region" description="Helical" evidence="1">
    <location>
        <begin position="331"/>
        <end position="351"/>
    </location>
</feature>
<dbReference type="CDD" id="cd01949">
    <property type="entry name" value="GGDEF"/>
    <property type="match status" value="1"/>
</dbReference>